<gene>
    <name evidence="1" type="ORF">LCGC14_1039580</name>
</gene>
<name>A0A0F9NDU0_9ZZZZ</name>
<comment type="caution">
    <text evidence="1">The sequence shown here is derived from an EMBL/GenBank/DDBJ whole genome shotgun (WGS) entry which is preliminary data.</text>
</comment>
<accession>A0A0F9NDU0</accession>
<sequence>MECNITVFLYFKLELMRKTYVIDEKIIRYKQEIGLARKLSIMKFADGDYYKNLINRFQKILRFYENLKLWRTFEEE</sequence>
<evidence type="ECO:0000313" key="1">
    <source>
        <dbReference type="EMBL" id="KKN10142.1"/>
    </source>
</evidence>
<reference evidence="1" key="1">
    <citation type="journal article" date="2015" name="Nature">
        <title>Complex archaea that bridge the gap between prokaryotes and eukaryotes.</title>
        <authorList>
            <person name="Spang A."/>
            <person name="Saw J.H."/>
            <person name="Jorgensen S.L."/>
            <person name="Zaremba-Niedzwiedzka K."/>
            <person name="Martijn J."/>
            <person name="Lind A.E."/>
            <person name="van Eijk R."/>
            <person name="Schleper C."/>
            <person name="Guy L."/>
            <person name="Ettema T.J."/>
        </authorList>
    </citation>
    <scope>NUCLEOTIDE SEQUENCE</scope>
</reference>
<protein>
    <submittedName>
        <fullName evidence="1">Uncharacterized protein</fullName>
    </submittedName>
</protein>
<dbReference type="EMBL" id="LAZR01004272">
    <property type="protein sequence ID" value="KKN10142.1"/>
    <property type="molecule type" value="Genomic_DNA"/>
</dbReference>
<organism evidence="1">
    <name type="scientific">marine sediment metagenome</name>
    <dbReference type="NCBI Taxonomy" id="412755"/>
    <lineage>
        <taxon>unclassified sequences</taxon>
        <taxon>metagenomes</taxon>
        <taxon>ecological metagenomes</taxon>
    </lineage>
</organism>
<proteinExistence type="predicted"/>
<dbReference type="AlphaFoldDB" id="A0A0F9NDU0"/>